<evidence type="ECO:0000256" key="6">
    <source>
        <dbReference type="ARBA" id="ARBA00022970"/>
    </source>
</evidence>
<keyword evidence="4" id="KW-0547">Nucleotide-binding</keyword>
<dbReference type="Gene3D" id="3.40.50.300">
    <property type="entry name" value="P-loop containing nucleotide triphosphate hydrolases"/>
    <property type="match status" value="1"/>
</dbReference>
<name>A0A171KUD0_9BURK</name>
<keyword evidence="9" id="KW-1185">Reference proteome</keyword>
<dbReference type="InterPro" id="IPR052156">
    <property type="entry name" value="BCAA_Transport_ATP-bd_LivF"/>
</dbReference>
<dbReference type="STRING" id="206506.AAV32_05470"/>
<feature type="domain" description="ABC transporter" evidence="7">
    <location>
        <begin position="16"/>
        <end position="243"/>
    </location>
</feature>
<proteinExistence type="inferred from homology"/>
<dbReference type="EMBL" id="LBNE01000002">
    <property type="protein sequence ID" value="KKO72497.1"/>
    <property type="molecule type" value="Genomic_DNA"/>
</dbReference>
<dbReference type="PANTHER" id="PTHR43820:SF4">
    <property type="entry name" value="HIGH-AFFINITY BRANCHED-CHAIN AMINO ACID TRANSPORT ATP-BINDING PROTEIN LIVF"/>
    <property type="match status" value="1"/>
</dbReference>
<sequence>MSAGLSVGTPAGVDALTIKQLAGGYTDVNIIHGIDLRVGPEEIVTIAGTNGAGKSTFLKALLGLLPRTSGSVQLLGEDISGLETEARIERGLAYVPQVTNVFRTLTVQENLLVADKRVSRRQIDDMLAIFPALKPRLGQRAGTLSGGERQQLAFARALIRAPQVIILDEPTAALAPGLVQSIFDVIRRLKELKVAVLMVEQRARQALEISDRGYILDQGKVVLSGAAAGLLADPEMTELYLGTATHT</sequence>
<dbReference type="SUPFAM" id="SSF52540">
    <property type="entry name" value="P-loop containing nucleoside triphosphate hydrolases"/>
    <property type="match status" value="1"/>
</dbReference>
<dbReference type="CDD" id="cd03224">
    <property type="entry name" value="ABC_TM1139_LivF_branched"/>
    <property type="match status" value="1"/>
</dbReference>
<dbReference type="AlphaFoldDB" id="A0A171KUD0"/>
<evidence type="ECO:0000256" key="2">
    <source>
        <dbReference type="ARBA" id="ARBA00022448"/>
    </source>
</evidence>
<dbReference type="Pfam" id="PF00005">
    <property type="entry name" value="ABC_tran"/>
    <property type="match status" value="1"/>
</dbReference>
<gene>
    <name evidence="8" type="ORF">AAV32_05470</name>
</gene>
<evidence type="ECO:0000313" key="8">
    <source>
        <dbReference type="EMBL" id="KKO72497.1"/>
    </source>
</evidence>
<dbReference type="PATRIC" id="fig|206506.3.peg.1173"/>
<dbReference type="RefSeq" id="WP_068368597.1">
    <property type="nucleotide sequence ID" value="NZ_LBNE01000002.1"/>
</dbReference>
<evidence type="ECO:0000256" key="4">
    <source>
        <dbReference type="ARBA" id="ARBA00022741"/>
    </source>
</evidence>
<comment type="caution">
    <text evidence="8">The sequence shown here is derived from an EMBL/GenBank/DDBJ whole genome shotgun (WGS) entry which is preliminary data.</text>
</comment>
<dbReference type="InterPro" id="IPR027417">
    <property type="entry name" value="P-loop_NTPase"/>
</dbReference>
<dbReference type="InterPro" id="IPR003439">
    <property type="entry name" value="ABC_transporter-like_ATP-bd"/>
</dbReference>
<protein>
    <submittedName>
        <fullName evidence="8">Branched-chain amino acid ABC transporter ATP-binding protein</fullName>
    </submittedName>
</protein>
<reference evidence="8 9" key="1">
    <citation type="submission" date="2015-04" db="EMBL/GenBank/DDBJ databases">
        <title>Genome sequence of Kerstersia gyiorum CG1.</title>
        <authorList>
            <person name="Greninger A.L."/>
            <person name="Kozyreva V."/>
            <person name="Chaturvedi V."/>
        </authorList>
    </citation>
    <scope>NUCLEOTIDE SEQUENCE [LARGE SCALE GENOMIC DNA]</scope>
    <source>
        <strain evidence="8 9">CG1</strain>
    </source>
</reference>
<dbReference type="PANTHER" id="PTHR43820">
    <property type="entry name" value="HIGH-AFFINITY BRANCHED-CHAIN AMINO ACID TRANSPORT ATP-BINDING PROTEIN LIVF"/>
    <property type="match status" value="1"/>
</dbReference>
<dbReference type="PROSITE" id="PS50893">
    <property type="entry name" value="ABC_TRANSPORTER_2"/>
    <property type="match status" value="1"/>
</dbReference>
<dbReference type="GO" id="GO:0015807">
    <property type="term" value="P:L-amino acid transport"/>
    <property type="evidence" value="ECO:0007669"/>
    <property type="project" value="TreeGrafter"/>
</dbReference>
<evidence type="ECO:0000256" key="3">
    <source>
        <dbReference type="ARBA" id="ARBA00022475"/>
    </source>
</evidence>
<dbReference type="GO" id="GO:0015658">
    <property type="term" value="F:branched-chain amino acid transmembrane transporter activity"/>
    <property type="evidence" value="ECO:0007669"/>
    <property type="project" value="TreeGrafter"/>
</dbReference>
<accession>A0A171KUD0</accession>
<evidence type="ECO:0000313" key="9">
    <source>
        <dbReference type="Proteomes" id="UP000078084"/>
    </source>
</evidence>
<comment type="similarity">
    <text evidence="1">Belongs to the ABC transporter superfamily.</text>
</comment>
<keyword evidence="2" id="KW-0813">Transport</keyword>
<dbReference type="GO" id="GO:0016887">
    <property type="term" value="F:ATP hydrolysis activity"/>
    <property type="evidence" value="ECO:0007669"/>
    <property type="project" value="InterPro"/>
</dbReference>
<evidence type="ECO:0000259" key="7">
    <source>
        <dbReference type="PROSITE" id="PS50893"/>
    </source>
</evidence>
<organism evidence="8 9">
    <name type="scientific">Kerstersia gyiorum</name>
    <dbReference type="NCBI Taxonomy" id="206506"/>
    <lineage>
        <taxon>Bacteria</taxon>
        <taxon>Pseudomonadati</taxon>
        <taxon>Pseudomonadota</taxon>
        <taxon>Betaproteobacteria</taxon>
        <taxon>Burkholderiales</taxon>
        <taxon>Alcaligenaceae</taxon>
        <taxon>Kerstersia</taxon>
    </lineage>
</organism>
<dbReference type="Proteomes" id="UP000078084">
    <property type="component" value="Unassembled WGS sequence"/>
</dbReference>
<keyword evidence="3" id="KW-0472">Membrane</keyword>
<dbReference type="InterPro" id="IPR003593">
    <property type="entry name" value="AAA+_ATPase"/>
</dbReference>
<keyword evidence="3" id="KW-1003">Cell membrane</keyword>
<dbReference type="SMART" id="SM00382">
    <property type="entry name" value="AAA"/>
    <property type="match status" value="1"/>
</dbReference>
<dbReference type="GO" id="GO:0005524">
    <property type="term" value="F:ATP binding"/>
    <property type="evidence" value="ECO:0007669"/>
    <property type="project" value="UniProtKB-KW"/>
</dbReference>
<evidence type="ECO:0000256" key="1">
    <source>
        <dbReference type="ARBA" id="ARBA00005417"/>
    </source>
</evidence>
<keyword evidence="5 8" id="KW-0067">ATP-binding</keyword>
<keyword evidence="6" id="KW-0029">Amino-acid transport</keyword>
<evidence type="ECO:0000256" key="5">
    <source>
        <dbReference type="ARBA" id="ARBA00022840"/>
    </source>
</evidence>